<dbReference type="Gene3D" id="3.30.300.20">
    <property type="match status" value="1"/>
</dbReference>
<dbReference type="InterPro" id="IPR032859">
    <property type="entry name" value="KH_dom-like"/>
</dbReference>
<comment type="function">
    <text evidence="8">GTPase that plays an essential role in the late steps of ribosome biogenesis.</text>
</comment>
<feature type="compositionally biased region" description="Low complexity" evidence="10">
    <location>
        <begin position="529"/>
        <end position="543"/>
    </location>
</feature>
<dbReference type="SUPFAM" id="SSF52540">
    <property type="entry name" value="P-loop containing nucleoside triphosphate hydrolases"/>
    <property type="match status" value="2"/>
</dbReference>
<gene>
    <name evidence="8 12" type="primary">der</name>
    <name evidence="12" type="ORF">GV829_07395</name>
</gene>
<evidence type="ECO:0000256" key="6">
    <source>
        <dbReference type="ARBA" id="ARBA00023134"/>
    </source>
</evidence>
<evidence type="ECO:0000256" key="2">
    <source>
        <dbReference type="ARBA" id="ARBA00020953"/>
    </source>
</evidence>
<feature type="domain" description="EngA-type G" evidence="11">
    <location>
        <begin position="8"/>
        <end position="172"/>
    </location>
</feature>
<dbReference type="InterPro" id="IPR015946">
    <property type="entry name" value="KH_dom-like_a/b"/>
</dbReference>
<dbReference type="Proteomes" id="UP000503018">
    <property type="component" value="Chromosome"/>
</dbReference>
<keyword evidence="5 8" id="KW-0547">Nucleotide-binding</keyword>
<dbReference type="InterPro" id="IPR027417">
    <property type="entry name" value="P-loop_NTPase"/>
</dbReference>
<dbReference type="PANTHER" id="PTHR43834">
    <property type="entry name" value="GTPASE DER"/>
    <property type="match status" value="1"/>
</dbReference>
<evidence type="ECO:0000259" key="11">
    <source>
        <dbReference type="PROSITE" id="PS51712"/>
    </source>
</evidence>
<keyword evidence="13" id="KW-1185">Reference proteome</keyword>
<protein>
    <recommendedName>
        <fullName evidence="2 8">GTPase Der</fullName>
    </recommendedName>
    <alternativeName>
        <fullName evidence="7 8">GTP-binding protein EngA</fullName>
    </alternativeName>
</protein>
<evidence type="ECO:0000256" key="5">
    <source>
        <dbReference type="ARBA" id="ARBA00022741"/>
    </source>
</evidence>
<feature type="binding site" evidence="8">
    <location>
        <begin position="357"/>
        <end position="360"/>
    </location>
    <ligand>
        <name>GTP</name>
        <dbReference type="ChEBI" id="CHEBI:37565"/>
        <label>2</label>
    </ligand>
</feature>
<evidence type="ECO:0000256" key="1">
    <source>
        <dbReference type="ARBA" id="ARBA00008279"/>
    </source>
</evidence>
<dbReference type="RefSeq" id="WP_169945402.1">
    <property type="nucleotide sequence ID" value="NZ_CP053015.1"/>
</dbReference>
<evidence type="ECO:0000313" key="12">
    <source>
        <dbReference type="EMBL" id="QJQ32297.1"/>
    </source>
</evidence>
<dbReference type="InterPro" id="IPR005225">
    <property type="entry name" value="Small_GTP-bd"/>
</dbReference>
<feature type="domain" description="EngA-type G" evidence="11">
    <location>
        <begin position="234"/>
        <end position="414"/>
    </location>
</feature>
<feature type="region of interest" description="Disordered" evidence="10">
    <location>
        <begin position="168"/>
        <end position="192"/>
    </location>
</feature>
<evidence type="ECO:0000256" key="8">
    <source>
        <dbReference type="HAMAP-Rule" id="MF_00195"/>
    </source>
</evidence>
<evidence type="ECO:0000256" key="9">
    <source>
        <dbReference type="PROSITE-ProRule" id="PRU01049"/>
    </source>
</evidence>
<dbReference type="Gene3D" id="3.40.50.300">
    <property type="entry name" value="P-loop containing nucleotide triphosphate hydrolases"/>
    <property type="match status" value="2"/>
</dbReference>
<dbReference type="PROSITE" id="PS51712">
    <property type="entry name" value="G_ENGA"/>
    <property type="match status" value="2"/>
</dbReference>
<feature type="binding site" evidence="8">
    <location>
        <begin position="292"/>
        <end position="296"/>
    </location>
    <ligand>
        <name>GTP</name>
        <dbReference type="ChEBI" id="CHEBI:37565"/>
        <label>2</label>
    </ligand>
</feature>
<feature type="compositionally biased region" description="Gly residues" evidence="10">
    <location>
        <begin position="558"/>
        <end position="568"/>
    </location>
</feature>
<feature type="binding site" evidence="8">
    <location>
        <begin position="14"/>
        <end position="21"/>
    </location>
    <ligand>
        <name>GTP</name>
        <dbReference type="ChEBI" id="CHEBI:37565"/>
        <label>1</label>
    </ligand>
</feature>
<proteinExistence type="inferred from homology"/>
<feature type="binding site" evidence="8">
    <location>
        <begin position="240"/>
        <end position="247"/>
    </location>
    <ligand>
        <name>GTP</name>
        <dbReference type="ChEBI" id="CHEBI:37565"/>
        <label>2</label>
    </ligand>
</feature>
<evidence type="ECO:0000256" key="10">
    <source>
        <dbReference type="SAM" id="MobiDB-lite"/>
    </source>
</evidence>
<dbReference type="CDD" id="cd01895">
    <property type="entry name" value="EngA2"/>
    <property type="match status" value="1"/>
</dbReference>
<dbReference type="PANTHER" id="PTHR43834:SF6">
    <property type="entry name" value="GTPASE DER"/>
    <property type="match status" value="1"/>
</dbReference>
<feature type="binding site" evidence="8">
    <location>
        <begin position="61"/>
        <end position="65"/>
    </location>
    <ligand>
        <name>GTP</name>
        <dbReference type="ChEBI" id="CHEBI:37565"/>
        <label>1</label>
    </ligand>
</feature>
<dbReference type="InterPro" id="IPR016484">
    <property type="entry name" value="GTPase_Der"/>
</dbReference>
<reference evidence="12 13" key="1">
    <citation type="submission" date="2020-01" db="EMBL/GenBank/DDBJ databases">
        <title>Sphingomonas sp. strain CSW-10.</title>
        <authorList>
            <person name="Chen W.-M."/>
        </authorList>
    </citation>
    <scope>NUCLEOTIDE SEQUENCE [LARGE SCALE GENOMIC DNA]</scope>
    <source>
        <strain evidence="12 13">CSW-10</strain>
    </source>
</reference>
<organism evidence="12 13">
    <name type="scientific">Sphingomonas lacunae</name>
    <dbReference type="NCBI Taxonomy" id="2698828"/>
    <lineage>
        <taxon>Bacteria</taxon>
        <taxon>Pseudomonadati</taxon>
        <taxon>Pseudomonadota</taxon>
        <taxon>Alphaproteobacteria</taxon>
        <taxon>Sphingomonadales</taxon>
        <taxon>Sphingomonadaceae</taxon>
        <taxon>Sphingomonas</taxon>
    </lineage>
</organism>
<dbReference type="EMBL" id="CP053015">
    <property type="protein sequence ID" value="QJQ32297.1"/>
    <property type="molecule type" value="Genomic_DNA"/>
</dbReference>
<evidence type="ECO:0000256" key="7">
    <source>
        <dbReference type="ARBA" id="ARBA00032345"/>
    </source>
</evidence>
<dbReference type="NCBIfam" id="TIGR03594">
    <property type="entry name" value="GTPase_EngA"/>
    <property type="match status" value="1"/>
</dbReference>
<name>A0A6M4AT71_9SPHN</name>
<keyword evidence="4" id="KW-0677">Repeat</keyword>
<keyword evidence="6 8" id="KW-0342">GTP-binding</keyword>
<feature type="region of interest" description="Disordered" evidence="10">
    <location>
        <begin position="505"/>
        <end position="568"/>
    </location>
</feature>
<dbReference type="FunFam" id="3.30.300.20:FF:000004">
    <property type="entry name" value="GTPase Der"/>
    <property type="match status" value="1"/>
</dbReference>
<dbReference type="AlphaFoldDB" id="A0A6M4AT71"/>
<dbReference type="Pfam" id="PF01926">
    <property type="entry name" value="MMR_HSR1"/>
    <property type="match status" value="2"/>
</dbReference>
<evidence type="ECO:0000313" key="13">
    <source>
        <dbReference type="Proteomes" id="UP000503018"/>
    </source>
</evidence>
<keyword evidence="3 8" id="KW-0690">Ribosome biogenesis</keyword>
<dbReference type="InterPro" id="IPR006073">
    <property type="entry name" value="GTP-bd"/>
</dbReference>
<dbReference type="NCBIfam" id="TIGR00231">
    <property type="entry name" value="small_GTP"/>
    <property type="match status" value="2"/>
</dbReference>
<dbReference type="InterPro" id="IPR031166">
    <property type="entry name" value="G_ENGA"/>
</dbReference>
<evidence type="ECO:0000256" key="4">
    <source>
        <dbReference type="ARBA" id="ARBA00022737"/>
    </source>
</evidence>
<evidence type="ECO:0000256" key="3">
    <source>
        <dbReference type="ARBA" id="ARBA00022517"/>
    </source>
</evidence>
<dbReference type="Pfam" id="PF14714">
    <property type="entry name" value="KH_dom-like"/>
    <property type="match status" value="1"/>
</dbReference>
<sequence>MNAPADLPVVVIVGRPNVGKSTLFNRLVGKKLALVDDRPGVTRDRREGVGHLLGLQFRIVDTAGFEEDDPASLPGRMRAQTEAAVHMADVALFLIDARVGVTPVDAEIARWLRDSDTPIVVVANKAEGKVGAAGVSEAYSLGLGEPFGLSAEHGEGIVDLFDALRPHVEQPEEESDVPAGKRRGKSQRATTKAKQVAADLAGEALRADLVIPDGEDDGEEIVWQGEELDPESPLKLAIVGRPNAGKSTLVNRILGEERMITGPEAGLTRDSISIDWMWTAPDGARRPVRLIDTAGLRKRAKVQDKLEKLSVADTLHSVAFAEVVVLMLDATLGLEAQDLRIADRVIDEGRALIIALNKWDVAEDGSALYQGIRAALDEGLAQVKGVPLITVSAATGKGLDQLLAIAFDIREQWSRRVPTGELNRWFERATEANPPPAHKGQRIKLRYITQARNRPPSFVAFGSRVDMLPESYRRYLVNGIRRELGFGAVPVRLTLRASRNPFGAALRKSAHSAPRKAETRGAGGGTGKSGRAAAPRAAPGLRAVTPIGQVRRPARPGGKPGGKPGRKG</sequence>
<dbReference type="CDD" id="cd01894">
    <property type="entry name" value="EngA1"/>
    <property type="match status" value="1"/>
</dbReference>
<dbReference type="KEGG" id="slan:GV829_07395"/>
<dbReference type="GO" id="GO:0042254">
    <property type="term" value="P:ribosome biogenesis"/>
    <property type="evidence" value="ECO:0007669"/>
    <property type="project" value="UniProtKB-KW"/>
</dbReference>
<feature type="binding site" evidence="8">
    <location>
        <begin position="124"/>
        <end position="127"/>
    </location>
    <ligand>
        <name>GTP</name>
        <dbReference type="ChEBI" id="CHEBI:37565"/>
        <label>1</label>
    </ligand>
</feature>
<dbReference type="HAMAP" id="MF_00195">
    <property type="entry name" value="GTPase_Der"/>
    <property type="match status" value="1"/>
</dbReference>
<accession>A0A6M4AT71</accession>
<dbReference type="GO" id="GO:0005525">
    <property type="term" value="F:GTP binding"/>
    <property type="evidence" value="ECO:0007669"/>
    <property type="project" value="UniProtKB-UniRule"/>
</dbReference>
<comment type="similarity">
    <text evidence="1 8 9">Belongs to the TRAFAC class TrmE-Era-EngA-EngB-Septin-like GTPase superfamily. EngA (Der) GTPase family.</text>
</comment>
<comment type="subunit">
    <text evidence="8">Associates with the 50S ribosomal subunit.</text>
</comment>